<gene>
    <name evidence="1" type="ORF">TEOVI_000722800</name>
</gene>
<proteinExistence type="predicted"/>
<protein>
    <submittedName>
        <fullName evidence="1">Uncharacterized protein</fullName>
    </submittedName>
</protein>
<evidence type="ECO:0000313" key="1">
    <source>
        <dbReference type="EMBL" id="SCU65043.1"/>
    </source>
</evidence>
<dbReference type="AlphaFoldDB" id="A0A1G4I0J0"/>
<dbReference type="RefSeq" id="XP_067076702.1">
    <property type="nucleotide sequence ID" value="XM_067220601.1"/>
</dbReference>
<reference evidence="1" key="1">
    <citation type="submission" date="2016-09" db="EMBL/GenBank/DDBJ databases">
        <authorList>
            <person name="Hebert L."/>
            <person name="Moumen B."/>
        </authorList>
    </citation>
    <scope>NUCLEOTIDE SEQUENCE [LARGE SCALE GENOMIC DNA]</scope>
    <source>
        <strain evidence="1">OVI</strain>
    </source>
</reference>
<organism evidence="1 2">
    <name type="scientific">Trypanosoma equiperdum</name>
    <dbReference type="NCBI Taxonomy" id="5694"/>
    <lineage>
        <taxon>Eukaryota</taxon>
        <taxon>Discoba</taxon>
        <taxon>Euglenozoa</taxon>
        <taxon>Kinetoplastea</taxon>
        <taxon>Metakinetoplastina</taxon>
        <taxon>Trypanosomatida</taxon>
        <taxon>Trypanosomatidae</taxon>
        <taxon>Trypanosoma</taxon>
    </lineage>
</organism>
<dbReference type="Proteomes" id="UP000195570">
    <property type="component" value="Unassembled WGS sequence"/>
</dbReference>
<accession>A0A1G4I0J0</accession>
<dbReference type="Pfam" id="PF18143">
    <property type="entry name" value="HAD_SAK_2"/>
    <property type="match status" value="1"/>
</dbReference>
<keyword evidence="2" id="KW-1185">Reference proteome</keyword>
<dbReference type="SMR" id="A0A1G4I0J0"/>
<evidence type="ECO:0000313" key="2">
    <source>
        <dbReference type="Proteomes" id="UP000195570"/>
    </source>
</evidence>
<sequence>MKATKAKSGNTATNAVPFNNAPLKIVFLDCDGVVSPFGGPLFAPRQMKFLADIINGSGAQIVLSSSWRTTDFGRKEVARQLTQFGMPVFIDCTPTLPDKPRSVEILSWIDSNKRKYNIVNFVALDDINLPLSAPDRNFFARHAIVTNATTGLTEANVKQALQMLSDTNNI</sequence>
<dbReference type="GeneID" id="92381162"/>
<comment type="caution">
    <text evidence="1">The sequence shown here is derived from an EMBL/GenBank/DDBJ whole genome shotgun (WGS) entry which is preliminary data.</text>
</comment>
<dbReference type="EMBL" id="CZPT02000209">
    <property type="protein sequence ID" value="SCU65043.1"/>
    <property type="molecule type" value="Genomic_DNA"/>
</dbReference>
<name>A0A1G4I0J0_TRYEQ</name>
<dbReference type="VEuPathDB" id="TriTrypDB:TEOVI_000722800"/>